<protein>
    <submittedName>
        <fullName evidence="1">Uncharacterized protein</fullName>
    </submittedName>
</protein>
<reference evidence="2" key="1">
    <citation type="submission" date="2017-06" db="EMBL/GenBank/DDBJ databases">
        <title>Complete genome sequence of Capnocytophaga sp. KCOM 1579 (=ChDC OS43) isolated from a human refractory periapical abscess lesion.</title>
        <authorList>
            <person name="Kook J.-K."/>
            <person name="Park S.-N."/>
            <person name="Lim Y.K."/>
            <person name="Roh H."/>
        </authorList>
    </citation>
    <scope>NUCLEOTIDE SEQUENCE [LARGE SCALE GENOMIC DNA]</scope>
    <source>
        <strain evidence="2">ChDC OS43</strain>
    </source>
</reference>
<dbReference type="RefSeq" id="WP_088593216.1">
    <property type="nucleotide sequence ID" value="NZ_CP022022.1"/>
</dbReference>
<gene>
    <name evidence="1" type="ORF">CBG49_02365</name>
</gene>
<dbReference type="KEGG" id="capn:CBG49_02365"/>
<organism evidence="1 2">
    <name type="scientific">Capnocytophaga endodontalis</name>
    <dbReference type="NCBI Taxonomy" id="2708117"/>
    <lineage>
        <taxon>Bacteria</taxon>
        <taxon>Pseudomonadati</taxon>
        <taxon>Bacteroidota</taxon>
        <taxon>Flavobacteriia</taxon>
        <taxon>Flavobacteriales</taxon>
        <taxon>Flavobacteriaceae</taxon>
        <taxon>Capnocytophaga</taxon>
    </lineage>
</organism>
<proteinExistence type="predicted"/>
<accession>A0A1Z4BL76</accession>
<name>A0A1Z4BL76_9FLAO</name>
<evidence type="ECO:0000313" key="2">
    <source>
        <dbReference type="Proteomes" id="UP000197007"/>
    </source>
</evidence>
<dbReference type="Proteomes" id="UP000197007">
    <property type="component" value="Chromosome"/>
</dbReference>
<keyword evidence="2" id="KW-1185">Reference proteome</keyword>
<sequence>MKTYIQPNEMAQQEYFDRLHQQRALEVLAQAKKMQRPSRFLPHHISGLGRSLQELKHFGRTINNNN</sequence>
<dbReference type="EMBL" id="CP022022">
    <property type="protein sequence ID" value="ASF42025.1"/>
    <property type="molecule type" value="Genomic_DNA"/>
</dbReference>
<evidence type="ECO:0000313" key="1">
    <source>
        <dbReference type="EMBL" id="ASF42025.1"/>
    </source>
</evidence>
<dbReference type="AlphaFoldDB" id="A0A1Z4BL76"/>